<dbReference type="InterPro" id="IPR000847">
    <property type="entry name" value="LysR_HTH_N"/>
</dbReference>
<feature type="domain" description="HTH lysR-type" evidence="4">
    <location>
        <begin position="10"/>
        <end position="53"/>
    </location>
</feature>
<evidence type="ECO:0000256" key="2">
    <source>
        <dbReference type="ARBA" id="ARBA00023015"/>
    </source>
</evidence>
<dbReference type="SUPFAM" id="SSF46785">
    <property type="entry name" value="Winged helix' DNA-binding domain"/>
    <property type="match status" value="1"/>
</dbReference>
<sequence length="100" mass="10566">MDNHDGGRADWDDIKTFVAAAQAGSFGAAARRLRTSQPTITRRIDDLETRLGCGCSIAACAGSALPGLASGSMTGRFPCTGPRWTSNAWPWRPTATTPAR</sequence>
<dbReference type="PANTHER" id="PTHR30126">
    <property type="entry name" value="HTH-TYPE TRANSCRIPTIONAL REGULATOR"/>
    <property type="match status" value="1"/>
</dbReference>
<dbReference type="AlphaFoldDB" id="A0A974P1F2"/>
<organism evidence="5">
    <name type="scientific">Phenylobacterium glaciei</name>
    <dbReference type="NCBI Taxonomy" id="2803784"/>
    <lineage>
        <taxon>Bacteria</taxon>
        <taxon>Pseudomonadati</taxon>
        <taxon>Pseudomonadota</taxon>
        <taxon>Alphaproteobacteria</taxon>
        <taxon>Caulobacterales</taxon>
        <taxon>Caulobacteraceae</taxon>
        <taxon>Phenylobacterium</taxon>
    </lineage>
</organism>
<keyword evidence="3" id="KW-0804">Transcription</keyword>
<evidence type="ECO:0000256" key="3">
    <source>
        <dbReference type="ARBA" id="ARBA00023163"/>
    </source>
</evidence>
<dbReference type="EMBL" id="CP068570">
    <property type="protein sequence ID" value="QQZ49162.1"/>
    <property type="molecule type" value="Genomic_DNA"/>
</dbReference>
<dbReference type="Gene3D" id="1.10.10.10">
    <property type="entry name" value="Winged helix-like DNA-binding domain superfamily/Winged helix DNA-binding domain"/>
    <property type="match status" value="1"/>
</dbReference>
<dbReference type="PROSITE" id="PS50931">
    <property type="entry name" value="HTH_LYSR"/>
    <property type="match status" value="1"/>
</dbReference>
<evidence type="ECO:0000259" key="4">
    <source>
        <dbReference type="PROSITE" id="PS50931"/>
    </source>
</evidence>
<dbReference type="InterPro" id="IPR036390">
    <property type="entry name" value="WH_DNA-bd_sf"/>
</dbReference>
<protein>
    <submittedName>
        <fullName evidence="5">LysR family transcriptional regulator</fullName>
    </submittedName>
</protein>
<keyword evidence="2" id="KW-0805">Transcription regulation</keyword>
<dbReference type="Pfam" id="PF00126">
    <property type="entry name" value="HTH_1"/>
    <property type="match status" value="1"/>
</dbReference>
<comment type="similarity">
    <text evidence="1">Belongs to the LysR transcriptional regulatory family.</text>
</comment>
<proteinExistence type="inferred from homology"/>
<dbReference type="GO" id="GO:0003700">
    <property type="term" value="F:DNA-binding transcription factor activity"/>
    <property type="evidence" value="ECO:0007669"/>
    <property type="project" value="InterPro"/>
</dbReference>
<evidence type="ECO:0000256" key="1">
    <source>
        <dbReference type="ARBA" id="ARBA00009437"/>
    </source>
</evidence>
<reference evidence="5" key="1">
    <citation type="submission" date="2021-01" db="EMBL/GenBank/DDBJ databases">
        <title>Genome sequence of Phenylobacterium sp. 20VBR1 isolated from a valley glaceir, Ny-Alesund, Svalbard.</title>
        <authorList>
            <person name="Thomas F.A."/>
            <person name="Krishnan K.P."/>
            <person name="Sinha R.K."/>
        </authorList>
    </citation>
    <scope>NUCLEOTIDE SEQUENCE</scope>
    <source>
        <strain evidence="5">20VBR1</strain>
    </source>
</reference>
<gene>
    <name evidence="5" type="ORF">JKL49_18745</name>
</gene>
<dbReference type="InterPro" id="IPR036388">
    <property type="entry name" value="WH-like_DNA-bd_sf"/>
</dbReference>
<dbReference type="PANTHER" id="PTHR30126:SF39">
    <property type="entry name" value="HTH-TYPE TRANSCRIPTIONAL REGULATOR CYSL"/>
    <property type="match status" value="1"/>
</dbReference>
<evidence type="ECO:0000313" key="5">
    <source>
        <dbReference type="EMBL" id="QQZ49162.1"/>
    </source>
</evidence>
<dbReference type="GO" id="GO:0000976">
    <property type="term" value="F:transcription cis-regulatory region binding"/>
    <property type="evidence" value="ECO:0007669"/>
    <property type="project" value="TreeGrafter"/>
</dbReference>
<name>A0A974P1F2_9CAUL</name>
<accession>A0A974P1F2</accession>